<dbReference type="AlphaFoldDB" id="A0AAN8NKY4"/>
<gene>
    <name evidence="1" type="ORF">RUM43_010806</name>
</gene>
<organism evidence="1 2">
    <name type="scientific">Polyplax serrata</name>
    <name type="common">Common mouse louse</name>
    <dbReference type="NCBI Taxonomy" id="468196"/>
    <lineage>
        <taxon>Eukaryota</taxon>
        <taxon>Metazoa</taxon>
        <taxon>Ecdysozoa</taxon>
        <taxon>Arthropoda</taxon>
        <taxon>Hexapoda</taxon>
        <taxon>Insecta</taxon>
        <taxon>Pterygota</taxon>
        <taxon>Neoptera</taxon>
        <taxon>Paraneoptera</taxon>
        <taxon>Psocodea</taxon>
        <taxon>Troctomorpha</taxon>
        <taxon>Phthiraptera</taxon>
        <taxon>Anoplura</taxon>
        <taxon>Polyplacidae</taxon>
        <taxon>Polyplax</taxon>
    </lineage>
</organism>
<evidence type="ECO:0000313" key="1">
    <source>
        <dbReference type="EMBL" id="KAK6620515.1"/>
    </source>
</evidence>
<sequence>MMYDLDFVRFRDDDLRNTEWLGPKEGGLEEKYHRGLKFVRRSPRRDLPLGPQPKGKETEGGFCGILRRDCRLLEAVTNINITVYLLDKSFKLVENRNRTLDGRSD</sequence>
<dbReference type="Proteomes" id="UP001372834">
    <property type="component" value="Unassembled WGS sequence"/>
</dbReference>
<comment type="caution">
    <text evidence="1">The sequence shown here is derived from an EMBL/GenBank/DDBJ whole genome shotgun (WGS) entry which is preliminary data.</text>
</comment>
<name>A0AAN8NKY4_POLSC</name>
<dbReference type="EMBL" id="JAWJWE010000039">
    <property type="protein sequence ID" value="KAK6620515.1"/>
    <property type="molecule type" value="Genomic_DNA"/>
</dbReference>
<accession>A0AAN8NKY4</accession>
<reference evidence="1 2" key="1">
    <citation type="submission" date="2023-10" db="EMBL/GenBank/DDBJ databases">
        <title>Genomes of two closely related lineages of the louse Polyplax serrata with different host specificities.</title>
        <authorList>
            <person name="Martinu J."/>
            <person name="Tarabai H."/>
            <person name="Stefka J."/>
            <person name="Hypsa V."/>
        </authorList>
    </citation>
    <scope>NUCLEOTIDE SEQUENCE [LARGE SCALE GENOMIC DNA]</scope>
    <source>
        <strain evidence="1">HR10_N</strain>
    </source>
</reference>
<evidence type="ECO:0000313" key="2">
    <source>
        <dbReference type="Proteomes" id="UP001372834"/>
    </source>
</evidence>
<proteinExistence type="predicted"/>
<protein>
    <submittedName>
        <fullName evidence="1">Uncharacterized protein</fullName>
    </submittedName>
</protein>